<dbReference type="RefSeq" id="WP_205261819.1">
    <property type="nucleotide sequence ID" value="NZ_JAERWK010000021.1"/>
</dbReference>
<evidence type="ECO:0000256" key="4">
    <source>
        <dbReference type="ARBA" id="ARBA00023163"/>
    </source>
</evidence>
<dbReference type="InterPro" id="IPR036390">
    <property type="entry name" value="WH_DNA-bd_sf"/>
</dbReference>
<dbReference type="Gene3D" id="1.10.10.10">
    <property type="entry name" value="Winged helix-like DNA-binding domain superfamily/Winged helix DNA-binding domain"/>
    <property type="match status" value="1"/>
</dbReference>
<comment type="caution">
    <text evidence="6">The sequence shown here is derived from an EMBL/GenBank/DDBJ whole genome shotgun (WGS) entry which is preliminary data.</text>
</comment>
<dbReference type="Gene3D" id="3.40.190.10">
    <property type="entry name" value="Periplasmic binding protein-like II"/>
    <property type="match status" value="2"/>
</dbReference>
<protein>
    <submittedName>
        <fullName evidence="6">LysR family transcriptional regulator</fullName>
    </submittedName>
</protein>
<accession>A0A939C0K8</accession>
<dbReference type="InterPro" id="IPR036388">
    <property type="entry name" value="WH-like_DNA-bd_sf"/>
</dbReference>
<evidence type="ECO:0000259" key="5">
    <source>
        <dbReference type="PROSITE" id="PS50931"/>
    </source>
</evidence>
<dbReference type="GO" id="GO:0003700">
    <property type="term" value="F:DNA-binding transcription factor activity"/>
    <property type="evidence" value="ECO:0007669"/>
    <property type="project" value="InterPro"/>
</dbReference>
<keyword evidence="4" id="KW-0804">Transcription</keyword>
<reference evidence="6" key="1">
    <citation type="submission" date="2021-01" db="EMBL/GenBank/DDBJ databases">
        <title>YIM 132084 draft genome.</title>
        <authorList>
            <person name="An D."/>
        </authorList>
    </citation>
    <scope>NUCLEOTIDE SEQUENCE</scope>
    <source>
        <strain evidence="6">YIM 132084</strain>
    </source>
</reference>
<evidence type="ECO:0000256" key="2">
    <source>
        <dbReference type="ARBA" id="ARBA00023015"/>
    </source>
</evidence>
<dbReference type="PANTHER" id="PTHR30346">
    <property type="entry name" value="TRANSCRIPTIONAL DUAL REGULATOR HCAR-RELATED"/>
    <property type="match status" value="1"/>
</dbReference>
<keyword evidence="7" id="KW-1185">Reference proteome</keyword>
<name>A0A939C0K8_9ACTN</name>
<dbReference type="AlphaFoldDB" id="A0A939C0K8"/>
<dbReference type="GO" id="GO:0032993">
    <property type="term" value="C:protein-DNA complex"/>
    <property type="evidence" value="ECO:0007669"/>
    <property type="project" value="TreeGrafter"/>
</dbReference>
<comment type="similarity">
    <text evidence="1">Belongs to the LysR transcriptional regulatory family.</text>
</comment>
<keyword evidence="3" id="KW-0238">DNA-binding</keyword>
<evidence type="ECO:0000256" key="3">
    <source>
        <dbReference type="ARBA" id="ARBA00023125"/>
    </source>
</evidence>
<dbReference type="Proteomes" id="UP000663792">
    <property type="component" value="Unassembled WGS sequence"/>
</dbReference>
<feature type="domain" description="HTH lysR-type" evidence="5">
    <location>
        <begin position="6"/>
        <end position="63"/>
    </location>
</feature>
<dbReference type="Pfam" id="PF00126">
    <property type="entry name" value="HTH_1"/>
    <property type="match status" value="1"/>
</dbReference>
<dbReference type="SUPFAM" id="SSF53850">
    <property type="entry name" value="Periplasmic binding protein-like II"/>
    <property type="match status" value="1"/>
</dbReference>
<keyword evidence="2" id="KW-0805">Transcription regulation</keyword>
<dbReference type="EMBL" id="JAERWK010000021">
    <property type="protein sequence ID" value="MBM9468866.1"/>
    <property type="molecule type" value="Genomic_DNA"/>
</dbReference>
<sequence>MRTDRLDLDQLALLRELADRGSVTAVAAAVGRTPSAVSQQLKALQRQVGVPLVERVGRGVQLTDAGRALVVGAVTVATALEEAQAGWHSFRGEVGGTVRLASFHSAAELLIPGLLHRLSRYPGLQLDTFDQDVAEQAFAGLTADYDIVVAHRSNDVVVPDRPQLRTTLLLREPMDVGLPLDHPLAQRASVTPQDLDGEAWIVPPPDYPIDRVLTAIAARSGVPVRVVRRTTHLPLIEKLITAGHGIGLLPRHTSAERAAGRFALVPLKEIRAGRVIEALSRPDRAARLAVRTVLDDLVAEAATVCG</sequence>
<proteinExistence type="inferred from homology"/>
<evidence type="ECO:0000313" key="7">
    <source>
        <dbReference type="Proteomes" id="UP000663792"/>
    </source>
</evidence>
<dbReference type="CDD" id="cd05466">
    <property type="entry name" value="PBP2_LTTR_substrate"/>
    <property type="match status" value="1"/>
</dbReference>
<gene>
    <name evidence="6" type="ORF">JL106_16400</name>
</gene>
<evidence type="ECO:0000313" key="6">
    <source>
        <dbReference type="EMBL" id="MBM9468866.1"/>
    </source>
</evidence>
<dbReference type="PROSITE" id="PS50931">
    <property type="entry name" value="HTH_LYSR"/>
    <property type="match status" value="1"/>
</dbReference>
<evidence type="ECO:0000256" key="1">
    <source>
        <dbReference type="ARBA" id="ARBA00009437"/>
    </source>
</evidence>
<dbReference type="SUPFAM" id="SSF46785">
    <property type="entry name" value="Winged helix' DNA-binding domain"/>
    <property type="match status" value="1"/>
</dbReference>
<dbReference type="InterPro" id="IPR005119">
    <property type="entry name" value="LysR_subst-bd"/>
</dbReference>
<dbReference type="InterPro" id="IPR000847">
    <property type="entry name" value="LysR_HTH_N"/>
</dbReference>
<dbReference type="PANTHER" id="PTHR30346:SF29">
    <property type="entry name" value="LYSR SUBSTRATE-BINDING"/>
    <property type="match status" value="1"/>
</dbReference>
<dbReference type="GO" id="GO:0003677">
    <property type="term" value="F:DNA binding"/>
    <property type="evidence" value="ECO:0007669"/>
    <property type="project" value="UniProtKB-KW"/>
</dbReference>
<organism evidence="6 7">
    <name type="scientific">Nakamurella leprariae</name>
    <dbReference type="NCBI Taxonomy" id="2803911"/>
    <lineage>
        <taxon>Bacteria</taxon>
        <taxon>Bacillati</taxon>
        <taxon>Actinomycetota</taxon>
        <taxon>Actinomycetes</taxon>
        <taxon>Nakamurellales</taxon>
        <taxon>Nakamurellaceae</taxon>
        <taxon>Nakamurella</taxon>
    </lineage>
</organism>
<dbReference type="Pfam" id="PF03466">
    <property type="entry name" value="LysR_substrate"/>
    <property type="match status" value="1"/>
</dbReference>